<proteinExistence type="predicted"/>
<accession>S6AHG5</accession>
<dbReference type="Proteomes" id="UP000015559">
    <property type="component" value="Chromosome"/>
</dbReference>
<protein>
    <submittedName>
        <fullName evidence="1">Uncharacterized protein</fullName>
    </submittedName>
</protein>
<dbReference type="HOGENOM" id="CLU_1524362_0_0_4"/>
<name>S6AHG5_SULDS</name>
<dbReference type="AlphaFoldDB" id="S6AHG5"/>
<dbReference type="KEGG" id="sdr:SCD_n00090"/>
<dbReference type="EMBL" id="AP013066">
    <property type="protein sequence ID" value="BAN33939.1"/>
    <property type="molecule type" value="Genomic_DNA"/>
</dbReference>
<organism evidence="1 2">
    <name type="scientific">Sulfuricella denitrificans (strain DSM 22764 / NBRC 105220 / skB26)</name>
    <dbReference type="NCBI Taxonomy" id="1163617"/>
    <lineage>
        <taxon>Bacteria</taxon>
        <taxon>Pseudomonadati</taxon>
        <taxon>Pseudomonadota</taxon>
        <taxon>Betaproteobacteria</taxon>
        <taxon>Nitrosomonadales</taxon>
        <taxon>Sulfuricellaceae</taxon>
        <taxon>Sulfuricella</taxon>
    </lineage>
</organism>
<evidence type="ECO:0000313" key="2">
    <source>
        <dbReference type="Proteomes" id="UP000015559"/>
    </source>
</evidence>
<reference evidence="1 2" key="1">
    <citation type="journal article" date="2012" name="Appl. Environ. Microbiol.">
        <title>Draft genome sequence of a psychrotolerant sulfur-oxidizing bacterium, Sulfuricella denitrificans skB26, and proteomic insights into cold adaptation.</title>
        <authorList>
            <person name="Watanabe T."/>
            <person name="Kojima H."/>
            <person name="Fukui M."/>
        </authorList>
    </citation>
    <scope>NUCLEOTIDE SEQUENCE [LARGE SCALE GENOMIC DNA]</scope>
    <source>
        <strain evidence="2">skB26</strain>
    </source>
</reference>
<evidence type="ECO:0000313" key="1">
    <source>
        <dbReference type="EMBL" id="BAN33939.1"/>
    </source>
</evidence>
<sequence length="176" mass="19910">MVAQQHDIDAWFEFMKRLQQYPEEEDSFFFLKGTNLLDWTQSPDIALYFANENRNADGAIYICDATATGKTLQVLRLGAILDKMRELGKAGLPLGAPLLFSPPKQILCHRAKNQQAVYFAQMDLRYDLEYIWQLREAALSGETISIKLVLPAGSEAAASEYLAKKKITPTFIYPDV</sequence>
<keyword evidence="2" id="KW-1185">Reference proteome</keyword>
<gene>
    <name evidence="1" type="ORF">SCD_n00090</name>
</gene>